<dbReference type="PANTHER" id="PTHR31793">
    <property type="entry name" value="4-HYDROXYBENZOYL-COA THIOESTERASE FAMILY MEMBER"/>
    <property type="match status" value="1"/>
</dbReference>
<proteinExistence type="inferred from homology"/>
<dbReference type="NCBIfam" id="TIGR00051">
    <property type="entry name" value="YbgC/FadM family acyl-CoA thioesterase"/>
    <property type="match status" value="1"/>
</dbReference>
<dbReference type="Gene3D" id="3.10.129.10">
    <property type="entry name" value="Hotdog Thioesterase"/>
    <property type="match status" value="1"/>
</dbReference>
<keyword evidence="4" id="KW-1185">Reference proteome</keyword>
<sequence length="138" mass="15838">MGLNSHSFRVRYAETDQMGVVYHGNYAQYFEMGRVEWLRALGITYKSMEENGVMLPVISLRIDYKKSALYDDLITVKTKLKSKPMVKIEFDYELINESGELLAVANTVLAFMDKKTGRPIKCPEYILEKLNNGFLGEP</sequence>
<dbReference type="Pfam" id="PF13279">
    <property type="entry name" value="4HBT_2"/>
    <property type="match status" value="1"/>
</dbReference>
<dbReference type="PROSITE" id="PS01328">
    <property type="entry name" value="4HBCOA_THIOESTERASE"/>
    <property type="match status" value="1"/>
</dbReference>
<evidence type="ECO:0000256" key="2">
    <source>
        <dbReference type="ARBA" id="ARBA00022801"/>
    </source>
</evidence>
<dbReference type="EMBL" id="AP027268">
    <property type="protein sequence ID" value="BDW94315.1"/>
    <property type="molecule type" value="Genomic_DNA"/>
</dbReference>
<evidence type="ECO:0000256" key="1">
    <source>
        <dbReference type="ARBA" id="ARBA00005953"/>
    </source>
</evidence>
<dbReference type="SUPFAM" id="SSF54637">
    <property type="entry name" value="Thioesterase/thiol ester dehydrase-isomerase"/>
    <property type="match status" value="1"/>
</dbReference>
<dbReference type="InterPro" id="IPR008272">
    <property type="entry name" value="HB-CoA_thioesterase_AS"/>
</dbReference>
<evidence type="ECO:0000313" key="3">
    <source>
        <dbReference type="EMBL" id="BDW94315.1"/>
    </source>
</evidence>
<organism evidence="3 4">
    <name type="scientific">Flagellimonas marinaquae</name>
    <dbReference type="NCBI Taxonomy" id="254955"/>
    <lineage>
        <taxon>Bacteria</taxon>
        <taxon>Pseudomonadati</taxon>
        <taxon>Bacteroidota</taxon>
        <taxon>Flavobacteriia</taxon>
        <taxon>Flavobacteriales</taxon>
        <taxon>Flavobacteriaceae</taxon>
        <taxon>Flagellimonas</taxon>
    </lineage>
</organism>
<dbReference type="PIRSF" id="PIRSF003230">
    <property type="entry name" value="YbgC"/>
    <property type="match status" value="1"/>
</dbReference>
<dbReference type="Proteomes" id="UP001330184">
    <property type="component" value="Chromosome"/>
</dbReference>
<keyword evidence="2" id="KW-0378">Hydrolase</keyword>
<gene>
    <name evidence="3" type="ORF">MACH07_31470</name>
</gene>
<dbReference type="InterPro" id="IPR050563">
    <property type="entry name" value="4-hydroxybenzoyl-CoA_TE"/>
</dbReference>
<dbReference type="InterPro" id="IPR029069">
    <property type="entry name" value="HotDog_dom_sf"/>
</dbReference>
<accession>A0AA48HFN8</accession>
<dbReference type="PANTHER" id="PTHR31793:SF27">
    <property type="entry name" value="NOVEL THIOESTERASE SUPERFAMILY DOMAIN AND SAPOSIN A-TYPE DOMAIN CONTAINING PROTEIN (0610012H03RIK)"/>
    <property type="match status" value="1"/>
</dbReference>
<name>A0AA48HFN8_9FLAO</name>
<reference evidence="3 4" key="1">
    <citation type="submission" date="2023-01" db="EMBL/GenBank/DDBJ databases">
        <title>Complete genome sequence of Muricauda aquimarina strain IFOP_LL357.</title>
        <authorList>
            <person name="Gajardo G."/>
            <person name="Ueki S."/>
            <person name="Maruyama F."/>
        </authorList>
    </citation>
    <scope>NUCLEOTIDE SEQUENCE [LARGE SCALE GENOMIC DNA]</scope>
    <source>
        <strain evidence="3 4">IFOP_LL357</strain>
    </source>
</reference>
<evidence type="ECO:0000313" key="4">
    <source>
        <dbReference type="Proteomes" id="UP001330184"/>
    </source>
</evidence>
<dbReference type="AlphaFoldDB" id="A0AA48HFN8"/>
<comment type="similarity">
    <text evidence="1">Belongs to the 4-hydroxybenzoyl-CoA thioesterase family.</text>
</comment>
<protein>
    <submittedName>
        <fullName evidence="3">Thioesterase</fullName>
    </submittedName>
</protein>
<dbReference type="GO" id="GO:0047617">
    <property type="term" value="F:fatty acyl-CoA hydrolase activity"/>
    <property type="evidence" value="ECO:0007669"/>
    <property type="project" value="TreeGrafter"/>
</dbReference>
<dbReference type="CDD" id="cd00586">
    <property type="entry name" value="4HBT"/>
    <property type="match status" value="1"/>
</dbReference>
<dbReference type="RefSeq" id="WP_338195558.1">
    <property type="nucleotide sequence ID" value="NZ_AP027268.1"/>
</dbReference>
<dbReference type="InterPro" id="IPR006684">
    <property type="entry name" value="YbgC/YbaW"/>
</dbReference>